<protein>
    <submittedName>
        <fullName evidence="2">Uncharacterized protein</fullName>
    </submittedName>
</protein>
<reference evidence="2 3" key="1">
    <citation type="submission" date="2019-09" db="EMBL/GenBank/DDBJ databases">
        <title>Genome sequence of Roseospira marina, one of the more divergent members of the non-sulfur purple photosynthetic bacterial family, the Rhodospirillaceae.</title>
        <authorList>
            <person name="Meyer T."/>
            <person name="Kyndt J."/>
        </authorList>
    </citation>
    <scope>NUCLEOTIDE SEQUENCE [LARGE SCALE GENOMIC DNA]</scope>
    <source>
        <strain evidence="2 3">DSM 15113</strain>
    </source>
</reference>
<accession>A0A5M6IBD5</accession>
<dbReference type="Proteomes" id="UP000324065">
    <property type="component" value="Unassembled WGS sequence"/>
</dbReference>
<gene>
    <name evidence="2" type="ORF">F1188_13425</name>
</gene>
<evidence type="ECO:0000256" key="1">
    <source>
        <dbReference type="SAM" id="MobiDB-lite"/>
    </source>
</evidence>
<name>A0A5M6IBD5_9PROT</name>
<comment type="caution">
    <text evidence="2">The sequence shown here is derived from an EMBL/GenBank/DDBJ whole genome shotgun (WGS) entry which is preliminary data.</text>
</comment>
<evidence type="ECO:0000313" key="2">
    <source>
        <dbReference type="EMBL" id="KAA5605029.1"/>
    </source>
</evidence>
<proteinExistence type="predicted"/>
<dbReference type="EMBL" id="VWPJ01000012">
    <property type="protein sequence ID" value="KAA5605029.1"/>
    <property type="molecule type" value="Genomic_DNA"/>
</dbReference>
<feature type="region of interest" description="Disordered" evidence="1">
    <location>
        <begin position="1"/>
        <end position="47"/>
    </location>
</feature>
<sequence>MGEEIADHACAQPRSSPVSCRGHPGRFGPGRPGHDGRPLRCAGRGRGGRRLARCARHGLLRRGGAALRRNLRGDDGAGQRRRGLLSGALRRGAERVRGARQPVAGQALAGRSGR</sequence>
<organism evidence="2 3">
    <name type="scientific">Roseospira marina</name>
    <dbReference type="NCBI Taxonomy" id="140057"/>
    <lineage>
        <taxon>Bacteria</taxon>
        <taxon>Pseudomonadati</taxon>
        <taxon>Pseudomonadota</taxon>
        <taxon>Alphaproteobacteria</taxon>
        <taxon>Rhodospirillales</taxon>
        <taxon>Rhodospirillaceae</taxon>
        <taxon>Roseospira</taxon>
    </lineage>
</organism>
<evidence type="ECO:0000313" key="3">
    <source>
        <dbReference type="Proteomes" id="UP000324065"/>
    </source>
</evidence>
<feature type="region of interest" description="Disordered" evidence="1">
    <location>
        <begin position="70"/>
        <end position="114"/>
    </location>
</feature>
<dbReference type="AlphaFoldDB" id="A0A5M6IBD5"/>
<keyword evidence="3" id="KW-1185">Reference proteome</keyword>